<evidence type="ECO:0000313" key="2">
    <source>
        <dbReference type="EMBL" id="KAF0133698.1"/>
    </source>
</evidence>
<accession>A0A833P2Y2</accession>
<sequence length="73" mass="7873">MFKLTRTVGLLLFVLVSASSASPFLGGDLKLSFNLDSQNFSFNDSADKVYMGTIDSGSIGFGGHADLKFGWKF</sequence>
<comment type="caution">
    <text evidence="2">The sequence shown here is derived from an EMBL/GenBank/DDBJ whole genome shotgun (WGS) entry which is preliminary data.</text>
</comment>
<evidence type="ECO:0000256" key="1">
    <source>
        <dbReference type="SAM" id="SignalP"/>
    </source>
</evidence>
<organism evidence="2 3">
    <name type="scientific">Candidatus Saganbacteria bacterium</name>
    <dbReference type="NCBI Taxonomy" id="2575572"/>
    <lineage>
        <taxon>Bacteria</taxon>
        <taxon>Bacillati</taxon>
        <taxon>Saganbacteria</taxon>
    </lineage>
</organism>
<name>A0A833P2Y2_UNCSA</name>
<proteinExistence type="predicted"/>
<evidence type="ECO:0000313" key="3">
    <source>
        <dbReference type="Proteomes" id="UP000488506"/>
    </source>
</evidence>
<feature type="signal peptide" evidence="1">
    <location>
        <begin position="1"/>
        <end position="21"/>
    </location>
</feature>
<protein>
    <submittedName>
        <fullName evidence="2">Uncharacterized protein</fullName>
    </submittedName>
</protein>
<feature type="chain" id="PRO_5032444245" evidence="1">
    <location>
        <begin position="22"/>
        <end position="73"/>
    </location>
</feature>
<reference evidence="2 3" key="1">
    <citation type="submission" date="2019-12" db="EMBL/GenBank/DDBJ databases">
        <authorList>
            <person name="Wolfe R."/>
            <person name="Danczak R."/>
            <person name="Wilkins M."/>
        </authorList>
    </citation>
    <scope>NUCLEOTIDE SEQUENCE [LARGE SCALE GENOMIC DNA]</scope>
    <source>
        <strain evidence="2">X2_MaxBin.013</strain>
    </source>
</reference>
<gene>
    <name evidence="2" type="ORF">FD145_1157</name>
</gene>
<keyword evidence="1" id="KW-0732">Signal</keyword>
<dbReference type="EMBL" id="WPAF01000020">
    <property type="protein sequence ID" value="KAF0133698.1"/>
    <property type="molecule type" value="Genomic_DNA"/>
</dbReference>
<dbReference type="AlphaFoldDB" id="A0A833P2Y2"/>
<dbReference type="Proteomes" id="UP000488506">
    <property type="component" value="Unassembled WGS sequence"/>
</dbReference>